<dbReference type="STRING" id="655015.B1812_03305"/>
<evidence type="ECO:0000259" key="1">
    <source>
        <dbReference type="PROSITE" id="PS51186"/>
    </source>
</evidence>
<dbReference type="CDD" id="cd04301">
    <property type="entry name" value="NAT_SF"/>
    <property type="match status" value="1"/>
</dbReference>
<dbReference type="KEGG" id="mbry:B1812_03305"/>
<keyword evidence="3" id="KW-1185">Reference proteome</keyword>
<dbReference type="Pfam" id="PF13527">
    <property type="entry name" value="Acetyltransf_9"/>
    <property type="match status" value="1"/>
</dbReference>
<dbReference type="PROSITE" id="PS51186">
    <property type="entry name" value="GNAT"/>
    <property type="match status" value="1"/>
</dbReference>
<evidence type="ECO:0000313" key="2">
    <source>
        <dbReference type="EMBL" id="ARN80268.1"/>
    </source>
</evidence>
<dbReference type="InterPro" id="IPR000182">
    <property type="entry name" value="GNAT_dom"/>
</dbReference>
<name>A0A1W6MRN9_9HYPH</name>
<dbReference type="GO" id="GO:0016747">
    <property type="term" value="F:acyltransferase activity, transferring groups other than amino-acyl groups"/>
    <property type="evidence" value="ECO:0007669"/>
    <property type="project" value="InterPro"/>
</dbReference>
<dbReference type="Gene3D" id="3.40.630.30">
    <property type="match status" value="1"/>
</dbReference>
<dbReference type="EMBL" id="CP019948">
    <property type="protein sequence ID" value="ARN80268.1"/>
    <property type="molecule type" value="Genomic_DNA"/>
</dbReference>
<dbReference type="AlphaFoldDB" id="A0A1W6MRN9"/>
<accession>A0A1W6MRN9</accession>
<dbReference type="Proteomes" id="UP000193978">
    <property type="component" value="Chromosome"/>
</dbReference>
<gene>
    <name evidence="2" type="ORF">B1812_03305</name>
</gene>
<evidence type="ECO:0000313" key="3">
    <source>
        <dbReference type="Proteomes" id="UP000193978"/>
    </source>
</evidence>
<protein>
    <recommendedName>
        <fullName evidence="1">N-acetyltransferase domain-containing protein</fullName>
    </recommendedName>
</protein>
<reference evidence="2 3" key="1">
    <citation type="submission" date="2017-02" db="EMBL/GenBank/DDBJ databases">
        <authorList>
            <person name="Peterson S.W."/>
        </authorList>
    </citation>
    <scope>NUCLEOTIDE SEQUENCE [LARGE SCALE GENOMIC DNA]</scope>
    <source>
        <strain evidence="2 3">S285</strain>
    </source>
</reference>
<proteinExistence type="predicted"/>
<organism evidence="2 3">
    <name type="scientific">Methylocystis bryophila</name>
    <dbReference type="NCBI Taxonomy" id="655015"/>
    <lineage>
        <taxon>Bacteria</taxon>
        <taxon>Pseudomonadati</taxon>
        <taxon>Pseudomonadota</taxon>
        <taxon>Alphaproteobacteria</taxon>
        <taxon>Hyphomicrobiales</taxon>
        <taxon>Methylocystaceae</taxon>
        <taxon>Methylocystis</taxon>
    </lineage>
</organism>
<dbReference type="SUPFAM" id="SSF55729">
    <property type="entry name" value="Acyl-CoA N-acyltransferases (Nat)"/>
    <property type="match status" value="1"/>
</dbReference>
<dbReference type="InterPro" id="IPR016181">
    <property type="entry name" value="Acyl_CoA_acyltransferase"/>
</dbReference>
<sequence length="175" mass="19254">MSLSDYAARMALHFRPVEPRDHAVTREIVDAAFTPEDVAGFLDALRAAGCLIGEWLAEDESGVVGHIGFSRAHLERSDGERLPAAFLTPLGVRPERQRQGVGLALMRHALDRLEQGGENLYFVIGHATYYPKVGFRTVAFDEVASPWTGSPAFMMRCAFAPRGRLLAPPVIRDAH</sequence>
<feature type="domain" description="N-acetyltransferase" evidence="1">
    <location>
        <begin position="12"/>
        <end position="160"/>
    </location>
</feature>